<dbReference type="KEGG" id="lnu:N7U66_03435"/>
<dbReference type="AlphaFoldDB" id="A0A9E8MW66"/>
<accession>A0A9E8MW66</accession>
<reference evidence="1" key="1">
    <citation type="submission" date="2022-11" db="EMBL/GenBank/DDBJ databases">
        <title>Lacinutrix neustonica HL-RS19T sp. nov., isolated from the surface microlayer sample of brackish Lake Shihwa.</title>
        <authorList>
            <person name="Choi J.Y."/>
            <person name="Hwang C.Y."/>
        </authorList>
    </citation>
    <scope>NUCLEOTIDE SEQUENCE</scope>
    <source>
        <strain evidence="1">HL-RS19</strain>
    </source>
</reference>
<proteinExistence type="predicted"/>
<name>A0A9E8MW66_9FLAO</name>
<dbReference type="RefSeq" id="WP_267677335.1">
    <property type="nucleotide sequence ID" value="NZ_CP113088.1"/>
</dbReference>
<evidence type="ECO:0000313" key="2">
    <source>
        <dbReference type="Proteomes" id="UP001164705"/>
    </source>
</evidence>
<organism evidence="1 2">
    <name type="scientific">Lacinutrix neustonica</name>
    <dbReference type="NCBI Taxonomy" id="2980107"/>
    <lineage>
        <taxon>Bacteria</taxon>
        <taxon>Pseudomonadati</taxon>
        <taxon>Bacteroidota</taxon>
        <taxon>Flavobacteriia</taxon>
        <taxon>Flavobacteriales</taxon>
        <taxon>Flavobacteriaceae</taxon>
        <taxon>Lacinutrix</taxon>
    </lineage>
</organism>
<dbReference type="Proteomes" id="UP001164705">
    <property type="component" value="Chromosome"/>
</dbReference>
<gene>
    <name evidence="1" type="ORF">N7U66_03435</name>
</gene>
<dbReference type="EMBL" id="CP113088">
    <property type="protein sequence ID" value="WAC02737.1"/>
    <property type="molecule type" value="Genomic_DNA"/>
</dbReference>
<keyword evidence="2" id="KW-1185">Reference proteome</keyword>
<sequence length="484" mass="54262">MLYECKSAGDSSYTLEAAAQEIYSSMRGWHRPGLLNQMVYHMVTDNNGSQECPRDVVGNTEAPPTDSLYEVCDFPQAKVFLPGASYTAQELADCWEPIVIEIVNRLCISAYGLDEDGNGNVAESYDDRGGNSNGHLSDNINNFIIRWISKPKLIKKMRKQNVNGNGSALDQATDEIDNLVNTFLKCTGYSFGDIIDQTKDEPEANFSDFNADFVSRTNSKTNEAYTLYDRNRLSYPAIEDGDGNIDWVSFSINPTADGNGDLAIDGDYIFTSQEEIDNNVPENVWAGRIAEFFPFIKDPVFAFKYFEYKDGAFPILEGETCYRDPNLCIDEETGEEFGCCGEDANGDPIPCNFCGVGYLICEETKSDWNCEQRFTFYGLLKSYREEVVPGLVPINCENYYEANSYVINPDYGLEPENSSLEFNDPTIQQGSLTTLEYLSVNLFVDFDPVGGYITTSLSSMEPLASRPQDEWFTSLAGEKVPRWH</sequence>
<evidence type="ECO:0000313" key="1">
    <source>
        <dbReference type="EMBL" id="WAC02737.1"/>
    </source>
</evidence>
<protein>
    <submittedName>
        <fullName evidence="1">Uncharacterized protein</fullName>
    </submittedName>
</protein>